<keyword evidence="3 7" id="KW-0808">Transferase</keyword>
<protein>
    <recommendedName>
        <fullName evidence="1">peptide chain release factor N(5)-glutamine methyltransferase</fullName>
        <ecNumber evidence="1">2.1.1.297</ecNumber>
    </recommendedName>
</protein>
<dbReference type="AlphaFoldDB" id="A0A2T0ZWN1"/>
<sequence length="263" mass="27858">MSSVPLSEEVVTARLRAAGCVFAEEEAQMLLAEAGTPADLVAMLASRESGAPLEVVLGWAEFCGLRILVDSGVFVPRRRTALLVQEAIALITPHDVVVDICCGSGAIGAVLLKRQPRIDLRAVDNHAAAVRCARRNCGPDGQVLLGDLYEPLPVTLRGRVNLITANAPYVPTDSISTMPPEARLYEPMVALDGGPDGLDMQRRIAGGAPEWLAPGGSLIIETSRQQAPRTADLVRASGMQARVVRSTELDATVVIGAMSTFAR</sequence>
<dbReference type="InterPro" id="IPR022446">
    <property type="entry name" value="MeTrfrase_put"/>
</dbReference>
<name>A0A2T0ZWN1_9ACTN</name>
<dbReference type="GO" id="GO:0032259">
    <property type="term" value="P:methylation"/>
    <property type="evidence" value="ECO:0007669"/>
    <property type="project" value="UniProtKB-KW"/>
</dbReference>
<dbReference type="NCBIfam" id="TIGR03704">
    <property type="entry name" value="PrmC_rel_meth"/>
    <property type="match status" value="1"/>
</dbReference>
<dbReference type="CDD" id="cd02440">
    <property type="entry name" value="AdoMet_MTases"/>
    <property type="match status" value="1"/>
</dbReference>
<dbReference type="EC" id="2.1.1.297" evidence="1"/>
<evidence type="ECO:0000313" key="7">
    <source>
        <dbReference type="EMBL" id="PRZ40761.1"/>
    </source>
</evidence>
<evidence type="ECO:0000256" key="3">
    <source>
        <dbReference type="ARBA" id="ARBA00022679"/>
    </source>
</evidence>
<dbReference type="Gene3D" id="3.40.50.150">
    <property type="entry name" value="Vaccinia Virus protein VP39"/>
    <property type="match status" value="1"/>
</dbReference>
<dbReference type="OrthoDB" id="9800643at2"/>
<dbReference type="InterPro" id="IPR050320">
    <property type="entry name" value="N5-glutamine_MTase"/>
</dbReference>
<dbReference type="InterPro" id="IPR004556">
    <property type="entry name" value="HemK-like"/>
</dbReference>
<evidence type="ECO:0000313" key="8">
    <source>
        <dbReference type="Proteomes" id="UP000237752"/>
    </source>
</evidence>
<comment type="caution">
    <text evidence="7">The sequence shown here is derived from an EMBL/GenBank/DDBJ whole genome shotgun (WGS) entry which is preliminary data.</text>
</comment>
<dbReference type="SUPFAM" id="SSF53335">
    <property type="entry name" value="S-adenosyl-L-methionine-dependent methyltransferases"/>
    <property type="match status" value="1"/>
</dbReference>
<feature type="domain" description="Methyltransferase small" evidence="6">
    <location>
        <begin position="70"/>
        <end position="170"/>
    </location>
</feature>
<keyword evidence="2 7" id="KW-0489">Methyltransferase</keyword>
<dbReference type="RefSeq" id="WP_106349942.1">
    <property type="nucleotide sequence ID" value="NZ_PVUE01000014.1"/>
</dbReference>
<dbReference type="Pfam" id="PF05175">
    <property type="entry name" value="MTS"/>
    <property type="match status" value="1"/>
</dbReference>
<dbReference type="GO" id="GO:0102559">
    <property type="term" value="F:peptide chain release factor N(5)-glutamine methyltransferase activity"/>
    <property type="evidence" value="ECO:0007669"/>
    <property type="project" value="UniProtKB-EC"/>
</dbReference>
<dbReference type="NCBIfam" id="TIGR00536">
    <property type="entry name" value="hemK_fam"/>
    <property type="match status" value="1"/>
</dbReference>
<evidence type="ECO:0000256" key="4">
    <source>
        <dbReference type="ARBA" id="ARBA00022691"/>
    </source>
</evidence>
<evidence type="ECO:0000256" key="5">
    <source>
        <dbReference type="ARBA" id="ARBA00048391"/>
    </source>
</evidence>
<evidence type="ECO:0000256" key="1">
    <source>
        <dbReference type="ARBA" id="ARBA00012771"/>
    </source>
</evidence>
<organism evidence="7 8">
    <name type="scientific">Antricoccus suffuscus</name>
    <dbReference type="NCBI Taxonomy" id="1629062"/>
    <lineage>
        <taxon>Bacteria</taxon>
        <taxon>Bacillati</taxon>
        <taxon>Actinomycetota</taxon>
        <taxon>Actinomycetes</taxon>
        <taxon>Geodermatophilales</taxon>
        <taxon>Antricoccaceae</taxon>
        <taxon>Antricoccus</taxon>
    </lineage>
</organism>
<accession>A0A2T0ZWN1</accession>
<proteinExistence type="predicted"/>
<reference evidence="7 8" key="1">
    <citation type="submission" date="2018-03" db="EMBL/GenBank/DDBJ databases">
        <title>Genomic Encyclopedia of Archaeal and Bacterial Type Strains, Phase II (KMG-II): from individual species to whole genera.</title>
        <authorList>
            <person name="Goeker M."/>
        </authorList>
    </citation>
    <scope>NUCLEOTIDE SEQUENCE [LARGE SCALE GENOMIC DNA]</scope>
    <source>
        <strain evidence="7 8">DSM 100065</strain>
    </source>
</reference>
<gene>
    <name evidence="7" type="ORF">CLV47_11458</name>
</gene>
<keyword evidence="4" id="KW-0949">S-adenosyl-L-methionine</keyword>
<dbReference type="InterPro" id="IPR029063">
    <property type="entry name" value="SAM-dependent_MTases_sf"/>
</dbReference>
<dbReference type="PANTHER" id="PTHR18895:SF74">
    <property type="entry name" value="MTRF1L RELEASE FACTOR GLUTAMINE METHYLTRANSFERASE"/>
    <property type="match status" value="1"/>
</dbReference>
<dbReference type="InterPro" id="IPR007848">
    <property type="entry name" value="Small_mtfrase_dom"/>
</dbReference>
<dbReference type="Proteomes" id="UP000237752">
    <property type="component" value="Unassembled WGS sequence"/>
</dbReference>
<keyword evidence="8" id="KW-1185">Reference proteome</keyword>
<evidence type="ECO:0000259" key="6">
    <source>
        <dbReference type="Pfam" id="PF05175"/>
    </source>
</evidence>
<comment type="catalytic activity">
    <reaction evidence="5">
        <text>L-glutaminyl-[peptide chain release factor] + S-adenosyl-L-methionine = N(5)-methyl-L-glutaminyl-[peptide chain release factor] + S-adenosyl-L-homocysteine + H(+)</text>
        <dbReference type="Rhea" id="RHEA:42896"/>
        <dbReference type="Rhea" id="RHEA-COMP:10271"/>
        <dbReference type="Rhea" id="RHEA-COMP:10272"/>
        <dbReference type="ChEBI" id="CHEBI:15378"/>
        <dbReference type="ChEBI" id="CHEBI:30011"/>
        <dbReference type="ChEBI" id="CHEBI:57856"/>
        <dbReference type="ChEBI" id="CHEBI:59789"/>
        <dbReference type="ChEBI" id="CHEBI:61891"/>
        <dbReference type="EC" id="2.1.1.297"/>
    </reaction>
</comment>
<evidence type="ECO:0000256" key="2">
    <source>
        <dbReference type="ARBA" id="ARBA00022603"/>
    </source>
</evidence>
<dbReference type="PANTHER" id="PTHR18895">
    <property type="entry name" value="HEMK METHYLTRANSFERASE"/>
    <property type="match status" value="1"/>
</dbReference>
<dbReference type="EMBL" id="PVUE01000014">
    <property type="protein sequence ID" value="PRZ40761.1"/>
    <property type="molecule type" value="Genomic_DNA"/>
</dbReference>